<gene>
    <name evidence="8" type="ORF">EBF16_10015</name>
</gene>
<feature type="transmembrane region" description="Helical" evidence="7">
    <location>
        <begin position="352"/>
        <end position="375"/>
    </location>
</feature>
<dbReference type="Pfam" id="PF13440">
    <property type="entry name" value="Polysacc_synt_3"/>
    <property type="match status" value="1"/>
</dbReference>
<feature type="transmembrane region" description="Helical" evidence="7">
    <location>
        <begin position="172"/>
        <end position="192"/>
    </location>
</feature>
<feature type="transmembrane region" description="Helical" evidence="7">
    <location>
        <begin position="381"/>
        <end position="402"/>
    </location>
</feature>
<feature type="transmembrane region" description="Helical" evidence="7">
    <location>
        <begin position="204"/>
        <end position="221"/>
    </location>
</feature>
<keyword evidence="4 7" id="KW-0812">Transmembrane</keyword>
<comment type="similarity">
    <text evidence="2">Belongs to the polysaccharide synthase family.</text>
</comment>
<keyword evidence="6 7" id="KW-0472">Membrane</keyword>
<evidence type="ECO:0000256" key="6">
    <source>
        <dbReference type="ARBA" id="ARBA00023136"/>
    </source>
</evidence>
<sequence>METIPSPAPSPQEDQSGSMRRKIQYPGEIIYHCRLALALLRHRSAQGAHPRSQGDVIAMRAAHASITGKSMWTMGTYIASAGIRFGSNIILSRLLGPEILGIVVIAQAIRTGSELLTDLGLEQNVVHSPHGAQRDFLNTVWTMQILRGLLASLACVALSPFLGDFYRIDASLLYVVSATPLLNALMSTSIFSLAKQMDVKTRNLFELCSELGGLAITILLAVTLRNVWAPILAIPLSIGLRSALSYMLPHPRHQLLLSKTHAPDIFHFSKWIMLSSLALYAAIYVDRLFLGRAVPLATLGVYGLAKAIADLPGTVAGRLAFQIVFPFVAAQEGGIPQGSPARRELDRARRNFLLLGLLGIGTVMAWSDWAVILLYGKRYAAAGWMLSLLLWGAWIAILSSLNEATIFGRGRPQNVGLANLVRFGVMALLLPAGFALKGLPGALLALPASEAVRYAILARTQRRLETSFLGQDTLLTIGLALVFAFWLATRSVLHLGYPWPQVP</sequence>
<accession>A0A3G2UWX1</accession>
<evidence type="ECO:0000256" key="4">
    <source>
        <dbReference type="ARBA" id="ARBA00022692"/>
    </source>
</evidence>
<evidence type="ECO:0000256" key="7">
    <source>
        <dbReference type="SAM" id="Phobius"/>
    </source>
</evidence>
<keyword evidence="5 7" id="KW-1133">Transmembrane helix</keyword>
<protein>
    <recommendedName>
        <fullName evidence="10">Oligosaccharide flippase family protein</fullName>
    </recommendedName>
</protein>
<dbReference type="PANTHER" id="PTHR30250">
    <property type="entry name" value="PST FAMILY PREDICTED COLANIC ACID TRANSPORTER"/>
    <property type="match status" value="1"/>
</dbReference>
<feature type="transmembrane region" description="Helical" evidence="7">
    <location>
        <begin position="468"/>
        <end position="488"/>
    </location>
</feature>
<dbReference type="RefSeq" id="WP_122129647.1">
    <property type="nucleotide sequence ID" value="NZ_CP033230.1"/>
</dbReference>
<proteinExistence type="inferred from homology"/>
<evidence type="ECO:0000256" key="5">
    <source>
        <dbReference type="ARBA" id="ARBA00022989"/>
    </source>
</evidence>
<evidence type="ECO:0000313" key="8">
    <source>
        <dbReference type="EMBL" id="AYO77199.1"/>
    </source>
</evidence>
<dbReference type="PANTHER" id="PTHR30250:SF10">
    <property type="entry name" value="LIPOPOLYSACCHARIDE BIOSYNTHESIS PROTEIN WZXC"/>
    <property type="match status" value="1"/>
</dbReference>
<evidence type="ECO:0008006" key="10">
    <source>
        <dbReference type="Google" id="ProtNLM"/>
    </source>
</evidence>
<feature type="transmembrane region" description="Helical" evidence="7">
    <location>
        <begin position="145"/>
        <end position="166"/>
    </location>
</feature>
<evidence type="ECO:0000256" key="3">
    <source>
        <dbReference type="ARBA" id="ARBA00022475"/>
    </source>
</evidence>
<reference evidence="8 9" key="1">
    <citation type="submission" date="2018-10" db="EMBL/GenBank/DDBJ databases">
        <title>Characterization and genome analysis of a novel bacterium Sphingobium yanoikuyae SJTF8 capable of degrading PAHs.</title>
        <authorList>
            <person name="Yin C."/>
            <person name="Xiong W."/>
            <person name="Liang R."/>
        </authorList>
    </citation>
    <scope>NUCLEOTIDE SEQUENCE [LARGE SCALE GENOMIC DNA]</scope>
    <source>
        <strain evidence="8 9">SJTF8</strain>
    </source>
</reference>
<feature type="transmembrane region" description="Helical" evidence="7">
    <location>
        <begin position="265"/>
        <end position="283"/>
    </location>
</feature>
<dbReference type="AlphaFoldDB" id="A0A3G2UWX1"/>
<evidence type="ECO:0000256" key="2">
    <source>
        <dbReference type="ARBA" id="ARBA00007430"/>
    </source>
</evidence>
<dbReference type="InterPro" id="IPR050833">
    <property type="entry name" value="Poly_Biosynth_Transport"/>
</dbReference>
<dbReference type="GO" id="GO:0005886">
    <property type="term" value="C:plasma membrane"/>
    <property type="evidence" value="ECO:0007669"/>
    <property type="project" value="UniProtKB-SubCell"/>
</dbReference>
<keyword evidence="3" id="KW-1003">Cell membrane</keyword>
<organism evidence="8 9">
    <name type="scientific">Sphingobium yanoikuyae</name>
    <name type="common">Sphingomonas yanoikuyae</name>
    <dbReference type="NCBI Taxonomy" id="13690"/>
    <lineage>
        <taxon>Bacteria</taxon>
        <taxon>Pseudomonadati</taxon>
        <taxon>Pseudomonadota</taxon>
        <taxon>Alphaproteobacteria</taxon>
        <taxon>Sphingomonadales</taxon>
        <taxon>Sphingomonadaceae</taxon>
        <taxon>Sphingobium</taxon>
    </lineage>
</organism>
<evidence type="ECO:0000313" key="9">
    <source>
        <dbReference type="Proteomes" id="UP000280708"/>
    </source>
</evidence>
<dbReference type="Proteomes" id="UP000280708">
    <property type="component" value="Chromosome"/>
</dbReference>
<comment type="subcellular location">
    <subcellularLocation>
        <location evidence="1">Cell membrane</location>
        <topology evidence="1">Multi-pass membrane protein</topology>
    </subcellularLocation>
</comment>
<evidence type="ECO:0000256" key="1">
    <source>
        <dbReference type="ARBA" id="ARBA00004651"/>
    </source>
</evidence>
<name>A0A3G2UWX1_SPHYA</name>
<dbReference type="EMBL" id="CP033230">
    <property type="protein sequence ID" value="AYO77199.1"/>
    <property type="molecule type" value="Genomic_DNA"/>
</dbReference>